<sequence>MLCARIVPVLCKKLAILDPFSSILQRFLNHCCCLAKYGDAFSQCLLQCRTSYFPPHLLAHTFSFSMDLSIGDRMFYTRSNSVRVSATDCTETAREGFVYLEYY</sequence>
<gene>
    <name evidence="1" type="ORF">EGYM00163_LOCUS16461</name>
</gene>
<organism evidence="1">
    <name type="scientific">Eutreptiella gymnastica</name>
    <dbReference type="NCBI Taxonomy" id="73025"/>
    <lineage>
        <taxon>Eukaryota</taxon>
        <taxon>Discoba</taxon>
        <taxon>Euglenozoa</taxon>
        <taxon>Euglenida</taxon>
        <taxon>Spirocuta</taxon>
        <taxon>Euglenophyceae</taxon>
        <taxon>Eutreptiales</taxon>
        <taxon>Eutreptiaceae</taxon>
        <taxon>Eutreptiella</taxon>
    </lineage>
</organism>
<dbReference type="AlphaFoldDB" id="A0A7S4FP64"/>
<dbReference type="EMBL" id="HBJA01046872">
    <property type="protein sequence ID" value="CAE0805337.1"/>
    <property type="molecule type" value="Transcribed_RNA"/>
</dbReference>
<name>A0A7S4FP64_9EUGL</name>
<evidence type="ECO:0000313" key="1">
    <source>
        <dbReference type="EMBL" id="CAE0805337.1"/>
    </source>
</evidence>
<reference evidence="1" key="1">
    <citation type="submission" date="2021-01" db="EMBL/GenBank/DDBJ databases">
        <authorList>
            <person name="Corre E."/>
            <person name="Pelletier E."/>
            <person name="Niang G."/>
            <person name="Scheremetjew M."/>
            <person name="Finn R."/>
            <person name="Kale V."/>
            <person name="Holt S."/>
            <person name="Cochrane G."/>
            <person name="Meng A."/>
            <person name="Brown T."/>
            <person name="Cohen L."/>
        </authorList>
    </citation>
    <scope>NUCLEOTIDE SEQUENCE</scope>
    <source>
        <strain evidence="1">CCMP1594</strain>
    </source>
</reference>
<accession>A0A7S4FP64</accession>
<proteinExistence type="predicted"/>
<protein>
    <submittedName>
        <fullName evidence="1">Uncharacterized protein</fullName>
    </submittedName>
</protein>